<dbReference type="InterPro" id="IPR036638">
    <property type="entry name" value="HLH_DNA-bd_sf"/>
</dbReference>
<organism evidence="1 2">
    <name type="scientific">Oceanobacillus chungangensis</name>
    <dbReference type="NCBI Taxonomy" id="1229152"/>
    <lineage>
        <taxon>Bacteria</taxon>
        <taxon>Bacillati</taxon>
        <taxon>Bacillota</taxon>
        <taxon>Bacilli</taxon>
        <taxon>Bacillales</taxon>
        <taxon>Bacillaceae</taxon>
        <taxon>Oceanobacillus</taxon>
    </lineage>
</organism>
<dbReference type="Pfam" id="PF09388">
    <property type="entry name" value="SpoOE-like"/>
    <property type="match status" value="1"/>
</dbReference>
<dbReference type="OrthoDB" id="2692170at2"/>
<reference evidence="2" key="1">
    <citation type="submission" date="2017-11" db="EMBL/GenBank/DDBJ databases">
        <authorList>
            <person name="Zhu W."/>
        </authorList>
    </citation>
    <scope>NUCLEOTIDE SEQUENCE [LARGE SCALE GENOMIC DNA]</scope>
    <source>
        <strain evidence="2">CAU 1051</strain>
    </source>
</reference>
<evidence type="ECO:0000313" key="1">
    <source>
        <dbReference type="EMBL" id="RDW17987.1"/>
    </source>
</evidence>
<name>A0A3D8PQX5_9BACI</name>
<evidence type="ECO:0000313" key="2">
    <source>
        <dbReference type="Proteomes" id="UP000256520"/>
    </source>
</evidence>
<dbReference type="RefSeq" id="WP_115750049.1">
    <property type="nucleotide sequence ID" value="NZ_PIOD01000011.1"/>
</dbReference>
<dbReference type="Proteomes" id="UP000256520">
    <property type="component" value="Unassembled WGS sequence"/>
</dbReference>
<protein>
    <submittedName>
        <fullName evidence="1">Spo0E family sporulation regulatory protein-aspartic acid phosphatase</fullName>
    </submittedName>
</protein>
<dbReference type="GO" id="GO:0046983">
    <property type="term" value="F:protein dimerization activity"/>
    <property type="evidence" value="ECO:0007669"/>
    <property type="project" value="InterPro"/>
</dbReference>
<dbReference type="AlphaFoldDB" id="A0A3D8PQX5"/>
<dbReference type="Gene3D" id="4.10.280.10">
    <property type="entry name" value="Helix-loop-helix DNA-binding domain"/>
    <property type="match status" value="1"/>
</dbReference>
<keyword evidence="2" id="KW-1185">Reference proteome</keyword>
<dbReference type="InterPro" id="IPR037208">
    <property type="entry name" value="Spo0E-like_sf"/>
</dbReference>
<dbReference type="SUPFAM" id="SSF140500">
    <property type="entry name" value="BAS1536-like"/>
    <property type="match status" value="1"/>
</dbReference>
<gene>
    <name evidence="1" type="ORF">CWR45_11705</name>
</gene>
<dbReference type="InterPro" id="IPR018540">
    <property type="entry name" value="Spo0E-like"/>
</dbReference>
<accession>A0A3D8PQX5</accession>
<dbReference type="GO" id="GO:0043937">
    <property type="term" value="P:regulation of sporulation"/>
    <property type="evidence" value="ECO:0007669"/>
    <property type="project" value="InterPro"/>
</dbReference>
<sequence length="58" mass="7049">MDMHEYLQKRIEYLRRKMMQIATHKGLTDTESVKISQELDIVLNHYEKMKKQANKHSM</sequence>
<proteinExistence type="predicted"/>
<comment type="caution">
    <text evidence="1">The sequence shown here is derived from an EMBL/GenBank/DDBJ whole genome shotgun (WGS) entry which is preliminary data.</text>
</comment>
<dbReference type="EMBL" id="PIOD01000011">
    <property type="protein sequence ID" value="RDW17987.1"/>
    <property type="molecule type" value="Genomic_DNA"/>
</dbReference>